<sequence length="127" mass="14229">MQPFQNWTSFLKRLSKVNEANEELSKEIQWGAVAPQGQGWCPPLAITDSELRATVTSFGAAGIARFSCTSSHVLVGGRTMRCLPQGDWSGSVPHCKRMFPLDFWYYVDFINTLADEVRYLSSLPEPV</sequence>
<dbReference type="Proteomes" id="UP000271098">
    <property type="component" value="Unassembled WGS sequence"/>
</dbReference>
<protein>
    <submittedName>
        <fullName evidence="6">Sushi domain-containing protein</fullName>
    </submittedName>
</protein>
<dbReference type="SUPFAM" id="SSF57535">
    <property type="entry name" value="Complement control module/SCR domain"/>
    <property type="match status" value="1"/>
</dbReference>
<dbReference type="Pfam" id="PF00084">
    <property type="entry name" value="Sushi"/>
    <property type="match status" value="1"/>
</dbReference>
<dbReference type="PROSITE" id="PS50923">
    <property type="entry name" value="SUSHI"/>
    <property type="match status" value="1"/>
</dbReference>
<accession>A0A183DL02</accession>
<dbReference type="WBParaSite" id="GPUH_0000940401-mRNA-1">
    <property type="protein sequence ID" value="GPUH_0000940401-mRNA-1"/>
    <property type="gene ID" value="GPUH_0000940401"/>
</dbReference>
<evidence type="ECO:0000256" key="1">
    <source>
        <dbReference type="ARBA" id="ARBA00023157"/>
    </source>
</evidence>
<evidence type="ECO:0000256" key="2">
    <source>
        <dbReference type="PROSITE-ProRule" id="PRU00302"/>
    </source>
</evidence>
<evidence type="ECO:0000313" key="6">
    <source>
        <dbReference type="WBParaSite" id="GPUH_0000940401-mRNA-1"/>
    </source>
</evidence>
<keyword evidence="1 2" id="KW-1015">Disulfide bond</keyword>
<dbReference type="SMART" id="SM00032">
    <property type="entry name" value="CCP"/>
    <property type="match status" value="1"/>
</dbReference>
<keyword evidence="2" id="KW-0768">Sushi</keyword>
<dbReference type="AlphaFoldDB" id="A0A183DL02"/>
<reference evidence="6" key="1">
    <citation type="submission" date="2016-06" db="UniProtKB">
        <authorList>
            <consortium name="WormBaseParasite"/>
        </authorList>
    </citation>
    <scope>IDENTIFICATION</scope>
</reference>
<comment type="caution">
    <text evidence="2">Lacks conserved residue(s) required for the propagation of feature annotation.</text>
</comment>
<dbReference type="Gene3D" id="2.10.70.10">
    <property type="entry name" value="Complement Module, domain 1"/>
    <property type="match status" value="1"/>
</dbReference>
<evidence type="ECO:0000313" key="4">
    <source>
        <dbReference type="EMBL" id="VDK71798.1"/>
    </source>
</evidence>
<dbReference type="CDD" id="cd00033">
    <property type="entry name" value="CCP"/>
    <property type="match status" value="1"/>
</dbReference>
<name>A0A183DL02_9BILA</name>
<dbReference type="OrthoDB" id="6427340at2759"/>
<evidence type="ECO:0000259" key="3">
    <source>
        <dbReference type="PROSITE" id="PS50923"/>
    </source>
</evidence>
<dbReference type="InterPro" id="IPR000436">
    <property type="entry name" value="Sushi_SCR_CCP_dom"/>
</dbReference>
<proteinExistence type="predicted"/>
<feature type="disulfide bond" evidence="2">
    <location>
        <begin position="68"/>
        <end position="95"/>
    </location>
</feature>
<feature type="domain" description="Sushi" evidence="3">
    <location>
        <begin position="39"/>
        <end position="97"/>
    </location>
</feature>
<keyword evidence="5" id="KW-1185">Reference proteome</keyword>
<reference evidence="4 5" key="2">
    <citation type="submission" date="2018-11" db="EMBL/GenBank/DDBJ databases">
        <authorList>
            <consortium name="Pathogen Informatics"/>
        </authorList>
    </citation>
    <scope>NUCLEOTIDE SEQUENCE [LARGE SCALE GENOMIC DNA]</scope>
</reference>
<dbReference type="InterPro" id="IPR035976">
    <property type="entry name" value="Sushi/SCR/CCP_sf"/>
</dbReference>
<evidence type="ECO:0000313" key="5">
    <source>
        <dbReference type="Proteomes" id="UP000271098"/>
    </source>
</evidence>
<gene>
    <name evidence="4" type="ORF">GPUH_LOCUS9390</name>
</gene>
<dbReference type="EMBL" id="UYRT01030571">
    <property type="protein sequence ID" value="VDK71798.1"/>
    <property type="molecule type" value="Genomic_DNA"/>
</dbReference>
<organism evidence="6">
    <name type="scientific">Gongylonema pulchrum</name>
    <dbReference type="NCBI Taxonomy" id="637853"/>
    <lineage>
        <taxon>Eukaryota</taxon>
        <taxon>Metazoa</taxon>
        <taxon>Ecdysozoa</taxon>
        <taxon>Nematoda</taxon>
        <taxon>Chromadorea</taxon>
        <taxon>Rhabditida</taxon>
        <taxon>Spirurina</taxon>
        <taxon>Spiruromorpha</taxon>
        <taxon>Spiruroidea</taxon>
        <taxon>Gongylonematidae</taxon>
        <taxon>Gongylonema</taxon>
    </lineage>
</organism>